<organism evidence="2 3">
    <name type="scientific">Halorubrum tailed virus 29</name>
    <dbReference type="NCBI Taxonomy" id="2878010"/>
    <lineage>
        <taxon>Viruses</taxon>
        <taxon>Duplodnaviria</taxon>
        <taxon>Heunggongvirae</taxon>
        <taxon>Uroviricota</taxon>
        <taxon>Caudoviricetes</taxon>
        <taxon>Kirjokansivirales</taxon>
        <taxon>Haloferuviridae</taxon>
        <taxon>Dpdavirus</taxon>
        <taxon>Dpdavirus caudatum</taxon>
        <taxon>Dpdavirus HRTV29</taxon>
    </lineage>
</organism>
<name>A0AAE8XZP5_9CAUD</name>
<keyword evidence="3" id="KW-1185">Reference proteome</keyword>
<dbReference type="Proteomes" id="UP000827282">
    <property type="component" value="Segment"/>
</dbReference>
<evidence type="ECO:0000313" key="2">
    <source>
        <dbReference type="EMBL" id="UBF23307.1"/>
    </source>
</evidence>
<sequence>MTLATYAALGYLLPAGTFLFTFARHERRHNKPRYDIALVVAVLWPLAVPWAIMTRILRWMDT</sequence>
<dbReference type="EMBL" id="MZ334526">
    <property type="protein sequence ID" value="UBF23307.1"/>
    <property type="molecule type" value="Genomic_DNA"/>
</dbReference>
<gene>
    <name evidence="2" type="ORF">HRTV-29_gp29</name>
</gene>
<keyword evidence="1" id="KW-1133">Transmembrane helix</keyword>
<keyword evidence="1" id="KW-0472">Membrane</keyword>
<reference evidence="2" key="1">
    <citation type="submission" date="2021-05" db="EMBL/GenBank/DDBJ databases">
        <title>Diversity, taxonomy and evolution of archaeal viruses of the class Caudoviricetes.</title>
        <authorList>
            <person name="Liu Y."/>
            <person name="Demina T.A."/>
            <person name="Roux S."/>
            <person name="Aiewsakun P."/>
            <person name="Kazlauskas D."/>
            <person name="Simmonds P."/>
            <person name="Prangishvili D."/>
            <person name="Oksanen H.M."/>
            <person name="Krupovic M."/>
        </authorList>
    </citation>
    <scope>NUCLEOTIDE SEQUENCE</scope>
    <source>
        <strain evidence="2">HRTV-29/29</strain>
    </source>
</reference>
<accession>A0AAE8XZP5</accession>
<feature type="transmembrane region" description="Helical" evidence="1">
    <location>
        <begin position="6"/>
        <end position="24"/>
    </location>
</feature>
<proteinExistence type="predicted"/>
<evidence type="ECO:0000313" key="3">
    <source>
        <dbReference type="Proteomes" id="UP000827282"/>
    </source>
</evidence>
<feature type="transmembrane region" description="Helical" evidence="1">
    <location>
        <begin position="36"/>
        <end position="57"/>
    </location>
</feature>
<keyword evidence="1" id="KW-0812">Transmembrane</keyword>
<protein>
    <submittedName>
        <fullName evidence="2">Uncharacterized protein</fullName>
    </submittedName>
</protein>
<evidence type="ECO:0000256" key="1">
    <source>
        <dbReference type="SAM" id="Phobius"/>
    </source>
</evidence>